<proteinExistence type="predicted"/>
<evidence type="ECO:0000256" key="3">
    <source>
        <dbReference type="ARBA" id="ARBA00022989"/>
    </source>
</evidence>
<dbReference type="EMBL" id="AOMD01000030">
    <property type="protein sequence ID" value="EMA43306.1"/>
    <property type="molecule type" value="Genomic_DNA"/>
</dbReference>
<dbReference type="OrthoDB" id="288430at2157"/>
<dbReference type="AlphaFoldDB" id="M0MC34"/>
<evidence type="ECO:0000256" key="6">
    <source>
        <dbReference type="SAM" id="Phobius"/>
    </source>
</evidence>
<organism evidence="8 9">
    <name type="scientific">Halococcus saccharolyticus DSM 5350</name>
    <dbReference type="NCBI Taxonomy" id="1227455"/>
    <lineage>
        <taxon>Archaea</taxon>
        <taxon>Methanobacteriati</taxon>
        <taxon>Methanobacteriota</taxon>
        <taxon>Stenosarchaea group</taxon>
        <taxon>Halobacteria</taxon>
        <taxon>Halobacteriales</taxon>
        <taxon>Halococcaceae</taxon>
        <taxon>Halococcus</taxon>
    </lineage>
</organism>
<keyword evidence="2 6" id="KW-0812">Transmembrane</keyword>
<dbReference type="PANTHER" id="PTHR38480">
    <property type="entry name" value="SLR0254 PROTEIN"/>
    <property type="match status" value="1"/>
</dbReference>
<reference evidence="8 9" key="1">
    <citation type="journal article" date="2014" name="PLoS Genet.">
        <title>Phylogenetically driven sequencing of extremely halophilic archaea reveals strategies for static and dynamic osmo-response.</title>
        <authorList>
            <person name="Becker E.A."/>
            <person name="Seitzer P.M."/>
            <person name="Tritt A."/>
            <person name="Larsen D."/>
            <person name="Krusor M."/>
            <person name="Yao A.I."/>
            <person name="Wu D."/>
            <person name="Madern D."/>
            <person name="Eisen J.A."/>
            <person name="Darling A.E."/>
            <person name="Facciotti M.T."/>
        </authorList>
    </citation>
    <scope>NUCLEOTIDE SEQUENCE [LARGE SCALE GENOMIC DNA]</scope>
    <source>
        <strain evidence="8 9">DSM 5350</strain>
    </source>
</reference>
<accession>M0MC34</accession>
<evidence type="ECO:0000313" key="9">
    <source>
        <dbReference type="Proteomes" id="UP000011669"/>
    </source>
</evidence>
<feature type="transmembrane region" description="Helical" evidence="6">
    <location>
        <begin position="58"/>
        <end position="77"/>
    </location>
</feature>
<dbReference type="PANTHER" id="PTHR38480:SF1">
    <property type="entry name" value="SLR0254 PROTEIN"/>
    <property type="match status" value="1"/>
</dbReference>
<dbReference type="Pfam" id="PF06271">
    <property type="entry name" value="RDD"/>
    <property type="match status" value="1"/>
</dbReference>
<evidence type="ECO:0000259" key="7">
    <source>
        <dbReference type="Pfam" id="PF06271"/>
    </source>
</evidence>
<dbReference type="PATRIC" id="fig|1227455.4.peg.3061"/>
<evidence type="ECO:0000256" key="4">
    <source>
        <dbReference type="ARBA" id="ARBA00023136"/>
    </source>
</evidence>
<evidence type="ECO:0000256" key="2">
    <source>
        <dbReference type="ARBA" id="ARBA00022692"/>
    </source>
</evidence>
<dbReference type="Proteomes" id="UP000011669">
    <property type="component" value="Unassembled WGS sequence"/>
</dbReference>
<protein>
    <submittedName>
        <fullName evidence="8">Membrane protein</fullName>
    </submittedName>
</protein>
<feature type="region of interest" description="Disordered" evidence="5">
    <location>
        <begin position="262"/>
        <end position="295"/>
    </location>
</feature>
<dbReference type="RefSeq" id="WP_006078863.1">
    <property type="nucleotide sequence ID" value="NZ_AOMD01000030.1"/>
</dbReference>
<evidence type="ECO:0000313" key="8">
    <source>
        <dbReference type="EMBL" id="EMA43306.1"/>
    </source>
</evidence>
<feature type="transmembrane region" description="Helical" evidence="6">
    <location>
        <begin position="333"/>
        <end position="355"/>
    </location>
</feature>
<evidence type="ECO:0000256" key="5">
    <source>
        <dbReference type="SAM" id="MobiDB-lite"/>
    </source>
</evidence>
<dbReference type="InParanoid" id="M0MC34"/>
<feature type="transmembrane region" description="Helical" evidence="6">
    <location>
        <begin position="189"/>
        <end position="207"/>
    </location>
</feature>
<evidence type="ECO:0000256" key="1">
    <source>
        <dbReference type="ARBA" id="ARBA00004141"/>
    </source>
</evidence>
<name>M0MC34_9EURY</name>
<feature type="domain" description="RDD" evidence="7">
    <location>
        <begin position="295"/>
        <end position="418"/>
    </location>
</feature>
<feature type="transmembrane region" description="Helical" evidence="6">
    <location>
        <begin position="303"/>
        <end position="327"/>
    </location>
</feature>
<keyword evidence="3 6" id="KW-1133">Transmembrane helix</keyword>
<dbReference type="STRING" id="1227455.C449_15047"/>
<sequence length="426" mass="46357">MTDSVALRLFGVIHVDRLGKVTAELDEYAADVDALFIEYPETDPDWRTYGRCLLKTPAFFFGLILNSLLQMPLFVLLNRGMSPLLSTGMNAARRLSDDRDVPIHRIDAHPLFTAADAPWPWIIVNWGLLVGLGALWPRSLLTTVGTLLAAWLVTSLPARYTPSLGALFGTVVPWSAVAIGLWYGFLSLPYLVVFFVAFVLHVGRTLMSRNRHMLERIEEISAEHGYEHACLITGKAHLSGLTRLADDTSVSIARSRASKWLRHSDDERTDPEPTTDDGGVFVHPDPREPINPRTTSPRTAAGLIDLVCVAILFFPMAVVGGVVSGLVTGDVTTTGLLVGAFSTPILYGFTLEAAFGRTLGKKLAGLVVVTADGSRCSARSAAVRNLLRILDFPLFYLVGFGVMALTKQRQRLGDLVAGTVVAKTDS</sequence>
<keyword evidence="9" id="KW-1185">Reference proteome</keyword>
<comment type="subcellular location">
    <subcellularLocation>
        <location evidence="1">Membrane</location>
        <topology evidence="1">Multi-pass membrane protein</topology>
    </subcellularLocation>
</comment>
<dbReference type="GO" id="GO:0016020">
    <property type="term" value="C:membrane"/>
    <property type="evidence" value="ECO:0007669"/>
    <property type="project" value="UniProtKB-SubCell"/>
</dbReference>
<gene>
    <name evidence="8" type="ORF">C449_15047</name>
</gene>
<keyword evidence="4 6" id="KW-0472">Membrane</keyword>
<dbReference type="InterPro" id="IPR010432">
    <property type="entry name" value="RDD"/>
</dbReference>
<comment type="caution">
    <text evidence="8">The sequence shown here is derived from an EMBL/GenBank/DDBJ whole genome shotgun (WGS) entry which is preliminary data.</text>
</comment>
<feature type="transmembrane region" description="Helical" evidence="6">
    <location>
        <begin position="385"/>
        <end position="405"/>
    </location>
</feature>